<dbReference type="Pfam" id="PF16244">
    <property type="entry name" value="DUF4901"/>
    <property type="match status" value="1"/>
</dbReference>
<evidence type="ECO:0000259" key="2">
    <source>
        <dbReference type="Pfam" id="PF16244"/>
    </source>
</evidence>
<evidence type="ECO:0000256" key="1">
    <source>
        <dbReference type="SAM" id="SignalP"/>
    </source>
</evidence>
<gene>
    <name evidence="3" type="ORF">SAMN04489735_100890</name>
</gene>
<dbReference type="InterPro" id="IPR032599">
    <property type="entry name" value="YcdB/YcdC_rep_domain"/>
</dbReference>
<accession>A0A1G7YZU8</accession>
<feature type="signal peptide" evidence="1">
    <location>
        <begin position="1"/>
        <end position="24"/>
    </location>
</feature>
<evidence type="ECO:0000313" key="4">
    <source>
        <dbReference type="Proteomes" id="UP000198956"/>
    </source>
</evidence>
<feature type="chain" id="PRO_5011741388" description="YcdB/YcdC repeated domain-containing protein" evidence="1">
    <location>
        <begin position="25"/>
        <end position="576"/>
    </location>
</feature>
<dbReference type="EMBL" id="FNDE01000008">
    <property type="protein sequence ID" value="SDH01983.1"/>
    <property type="molecule type" value="Genomic_DNA"/>
</dbReference>
<proteinExistence type="predicted"/>
<protein>
    <recommendedName>
        <fullName evidence="2">YcdB/YcdC repeated domain-containing protein</fullName>
    </recommendedName>
</protein>
<evidence type="ECO:0000313" key="3">
    <source>
        <dbReference type="EMBL" id="SDH01983.1"/>
    </source>
</evidence>
<feature type="domain" description="YcdB/YcdC repeated" evidence="2">
    <location>
        <begin position="355"/>
        <end position="495"/>
    </location>
</feature>
<dbReference type="OrthoDB" id="2379565at2"/>
<keyword evidence="1" id="KW-0732">Signal</keyword>
<dbReference type="RefSeq" id="WP_091260236.1">
    <property type="nucleotide sequence ID" value="NZ_FNDE01000008.1"/>
</dbReference>
<reference evidence="3 4" key="1">
    <citation type="submission" date="2016-10" db="EMBL/GenBank/DDBJ databases">
        <authorList>
            <person name="de Groot N.N."/>
        </authorList>
    </citation>
    <scope>NUCLEOTIDE SEQUENCE [LARGE SCALE GENOMIC DNA]</scope>
    <source>
        <strain evidence="3 4">L 420-91</strain>
    </source>
</reference>
<sequence length="576" mass="65293">MKHSLPLAALLLASSFVPAVPALAAETGSEMIQPVEAADASELLAPIPPAVQKSMDRLFALQPELKKLHIVTSGTSERDGKFFVHLSNRLPEAEREQRGESSAYLEFDGKTGELLSFNLQLLEWASEKNPSRQLAFEAAERFLTQWFGAENRQQFGEPRLSGGSGSAIHHEDGTKTEWSERHVDFPLMLNGLPILYEGPQLGIDAFGHVVSYTYRPVDLDKVSAPKPDTAKSVEEIKQKIATADSLELNYVEAQPEKYSSHPYSEQKTKPVLKYDFLGYTYLHPENGKPIDILSGEEWRKDKDSSVSKKEITLNPQGQSLIVRSEEEAKQTLAKLFGVEQFISQLRRSEHFMTEEENSPYQSYNFETEDPRITLHAMVEKKTGRVQSASWSMYTEKEQEANATMATKEQALDTALAFLEKYAGPTAKHIQWTDFIWKELEPPAWVDKSKLSPEMMASGPNEYWFSFYELHEGIPVQDRSYSVTVDKRTGKVSGFSFAAPRDELNLPDAQNIVTKEQALKTFLKNKPLKLQYIWPRYMDQRAPSPILIYAWGHSEEYGYVDALTGQYVTVPMEWDEE</sequence>
<name>A0A1G7YZU8_ANETH</name>
<dbReference type="Proteomes" id="UP000198956">
    <property type="component" value="Unassembled WGS sequence"/>
</dbReference>
<dbReference type="AlphaFoldDB" id="A0A1G7YZU8"/>
<organism evidence="3 4">
    <name type="scientific">Aneurinibacillus thermoaerophilus</name>
    <dbReference type="NCBI Taxonomy" id="143495"/>
    <lineage>
        <taxon>Bacteria</taxon>
        <taxon>Bacillati</taxon>
        <taxon>Bacillota</taxon>
        <taxon>Bacilli</taxon>
        <taxon>Bacillales</taxon>
        <taxon>Paenibacillaceae</taxon>
        <taxon>Aneurinibacillus group</taxon>
        <taxon>Aneurinibacillus</taxon>
    </lineage>
</organism>